<evidence type="ECO:0000313" key="3">
    <source>
        <dbReference type="Proteomes" id="UP000762676"/>
    </source>
</evidence>
<dbReference type="EMBL" id="BMAT01004469">
    <property type="protein sequence ID" value="GFR73970.1"/>
    <property type="molecule type" value="Genomic_DNA"/>
</dbReference>
<feature type="chain" id="PRO_5043484007" evidence="1">
    <location>
        <begin position="21"/>
        <end position="303"/>
    </location>
</feature>
<proteinExistence type="predicted"/>
<dbReference type="Proteomes" id="UP000762676">
    <property type="component" value="Unassembled WGS sequence"/>
</dbReference>
<comment type="caution">
    <text evidence="2">The sequence shown here is derived from an EMBL/GenBank/DDBJ whole genome shotgun (WGS) entry which is preliminary data.</text>
</comment>
<sequence>MSSLLLKLTVLAIILAVVASTQVERERRAFKFSRFFKRVGGGIKKAAVTVGKGIKKAAVAVKNGIRKLASTKAGRIFTRVAVPWMFPWSALRHYAVAATVEEEAEIILVKTESSINKGKELVQEGAKLLAKADDLEKSVGNEVHKRGLDDSIVKGFNAVIQAIRKAAERVIKAGKKVISNSDRIKAAFEDAAVDISHVVSDGVADVGSAIADIGESISEAGKTLEQAKTSADNVSEDFGDAISELTNAGAKAIEAGEDFEEVGRRSVNLFKRILKVGKNIVKVFAKAASNIFQAAALSVSGKK</sequence>
<keyword evidence="3" id="KW-1185">Reference proteome</keyword>
<evidence type="ECO:0000256" key="1">
    <source>
        <dbReference type="SAM" id="SignalP"/>
    </source>
</evidence>
<reference evidence="2 3" key="1">
    <citation type="journal article" date="2021" name="Elife">
        <title>Chloroplast acquisition without the gene transfer in kleptoplastic sea slugs, Plakobranchus ocellatus.</title>
        <authorList>
            <person name="Maeda T."/>
            <person name="Takahashi S."/>
            <person name="Yoshida T."/>
            <person name="Shimamura S."/>
            <person name="Takaki Y."/>
            <person name="Nagai Y."/>
            <person name="Toyoda A."/>
            <person name="Suzuki Y."/>
            <person name="Arimoto A."/>
            <person name="Ishii H."/>
            <person name="Satoh N."/>
            <person name="Nishiyama T."/>
            <person name="Hasebe M."/>
            <person name="Maruyama T."/>
            <person name="Minagawa J."/>
            <person name="Obokata J."/>
            <person name="Shigenobu S."/>
        </authorList>
    </citation>
    <scope>NUCLEOTIDE SEQUENCE [LARGE SCALE GENOMIC DNA]</scope>
</reference>
<evidence type="ECO:0000313" key="2">
    <source>
        <dbReference type="EMBL" id="GFR73970.1"/>
    </source>
</evidence>
<protein>
    <submittedName>
        <fullName evidence="2">Uncharacterized protein</fullName>
    </submittedName>
</protein>
<organism evidence="2 3">
    <name type="scientific">Elysia marginata</name>
    <dbReference type="NCBI Taxonomy" id="1093978"/>
    <lineage>
        <taxon>Eukaryota</taxon>
        <taxon>Metazoa</taxon>
        <taxon>Spiralia</taxon>
        <taxon>Lophotrochozoa</taxon>
        <taxon>Mollusca</taxon>
        <taxon>Gastropoda</taxon>
        <taxon>Heterobranchia</taxon>
        <taxon>Euthyneura</taxon>
        <taxon>Panpulmonata</taxon>
        <taxon>Sacoglossa</taxon>
        <taxon>Placobranchoidea</taxon>
        <taxon>Plakobranchidae</taxon>
        <taxon>Elysia</taxon>
    </lineage>
</organism>
<feature type="signal peptide" evidence="1">
    <location>
        <begin position="1"/>
        <end position="20"/>
    </location>
</feature>
<accession>A0AAV4FNX4</accession>
<keyword evidence="1" id="KW-0732">Signal</keyword>
<name>A0AAV4FNX4_9GAST</name>
<dbReference type="AlphaFoldDB" id="A0AAV4FNX4"/>
<gene>
    <name evidence="2" type="ORF">ElyMa_002150900</name>
</gene>